<keyword evidence="2 4" id="KW-0442">Lipid degradation</keyword>
<dbReference type="PANTHER" id="PTHR14226:SF57">
    <property type="entry name" value="BLR7027 PROTEIN"/>
    <property type="match status" value="1"/>
</dbReference>
<dbReference type="InterPro" id="IPR050301">
    <property type="entry name" value="NTE"/>
</dbReference>
<evidence type="ECO:0000313" key="6">
    <source>
        <dbReference type="EMBL" id="CAA9234639.1"/>
    </source>
</evidence>
<evidence type="ECO:0000259" key="5">
    <source>
        <dbReference type="PROSITE" id="PS51635"/>
    </source>
</evidence>
<dbReference type="Pfam" id="PF01734">
    <property type="entry name" value="Patatin"/>
    <property type="match status" value="1"/>
</dbReference>
<dbReference type="SUPFAM" id="SSF52151">
    <property type="entry name" value="FabD/lysophospholipase-like"/>
    <property type="match status" value="1"/>
</dbReference>
<dbReference type="AlphaFoldDB" id="A0A6J4HVJ5"/>
<dbReference type="GO" id="GO:0016787">
    <property type="term" value="F:hydrolase activity"/>
    <property type="evidence" value="ECO:0007669"/>
    <property type="project" value="UniProtKB-UniRule"/>
</dbReference>
<sequence>MDGLLSRAWRQAGGAEAPRPPVRRALVLSGGVALGAFEAGAYAALEEAGAPLPEWIVGASIGAVNAAIIAGNPPGLRVERLRRLWASLARDPMPVTSFLFGQPPATGAWRKLHNEASGLQTLLFGRPGLFRPKPALLVEKGAAPGLYDLGPLRERLPELLDFERLNSGGMRLSVAATDIGSGERVVFDAARGDRIGPEHIAASSALLPLIAPVVLGGRLFGDGGLATNTPIDLVLDEPGDGDLLCFAVELFAMEGGLPQSLGATVSRAAEIAFGNQTRRMVEGREREHRLRALVQRLAEALPPERREDPDVASILAEAESHGARSATVVRVTHRASPDEAHPGGSFDFSPATLAERWEAGAHGMREALRRLEAEPVEGGKSGGLIVHDVGG</sequence>
<feature type="short sequence motif" description="GXSXG" evidence="4">
    <location>
        <begin position="58"/>
        <end position="62"/>
    </location>
</feature>
<dbReference type="GO" id="GO:0016042">
    <property type="term" value="P:lipid catabolic process"/>
    <property type="evidence" value="ECO:0007669"/>
    <property type="project" value="UniProtKB-UniRule"/>
</dbReference>
<protein>
    <submittedName>
        <fullName evidence="6">Ferredoxin reductase</fullName>
    </submittedName>
</protein>
<reference evidence="6" key="1">
    <citation type="submission" date="2020-02" db="EMBL/GenBank/DDBJ databases">
        <authorList>
            <person name="Meier V. D."/>
        </authorList>
    </citation>
    <scope>NUCLEOTIDE SEQUENCE</scope>
    <source>
        <strain evidence="6">AVDCRST_MAG08</strain>
    </source>
</reference>
<comment type="caution">
    <text evidence="4">Lacks conserved residue(s) required for the propagation of feature annotation.</text>
</comment>
<evidence type="ECO:0000256" key="3">
    <source>
        <dbReference type="ARBA" id="ARBA00023098"/>
    </source>
</evidence>
<dbReference type="PROSITE" id="PS51635">
    <property type="entry name" value="PNPLA"/>
    <property type="match status" value="1"/>
</dbReference>
<dbReference type="Pfam" id="PF12536">
    <property type="entry name" value="DUF3734"/>
    <property type="match status" value="1"/>
</dbReference>
<evidence type="ECO:0000256" key="1">
    <source>
        <dbReference type="ARBA" id="ARBA00022801"/>
    </source>
</evidence>
<keyword evidence="3 4" id="KW-0443">Lipid metabolism</keyword>
<dbReference type="InterPro" id="IPR021095">
    <property type="entry name" value="DUF3734"/>
</dbReference>
<dbReference type="InterPro" id="IPR002641">
    <property type="entry name" value="PNPLA_dom"/>
</dbReference>
<feature type="domain" description="PNPLA" evidence="5">
    <location>
        <begin position="26"/>
        <end position="235"/>
    </location>
</feature>
<organism evidence="6">
    <name type="scientific">uncultured Acetobacteraceae bacterium</name>
    <dbReference type="NCBI Taxonomy" id="169975"/>
    <lineage>
        <taxon>Bacteria</taxon>
        <taxon>Pseudomonadati</taxon>
        <taxon>Pseudomonadota</taxon>
        <taxon>Alphaproteobacteria</taxon>
        <taxon>Acetobacterales</taxon>
        <taxon>Acetobacteraceae</taxon>
        <taxon>environmental samples</taxon>
    </lineage>
</organism>
<gene>
    <name evidence="6" type="ORF">AVDCRST_MAG08-1296</name>
</gene>
<dbReference type="InterPro" id="IPR016035">
    <property type="entry name" value="Acyl_Trfase/lysoPLipase"/>
</dbReference>
<accession>A0A6J4HVJ5</accession>
<feature type="active site" description="Proton acceptor" evidence="4">
    <location>
        <position position="222"/>
    </location>
</feature>
<dbReference type="Gene3D" id="3.40.1090.10">
    <property type="entry name" value="Cytosolic phospholipase A2 catalytic domain"/>
    <property type="match status" value="2"/>
</dbReference>
<evidence type="ECO:0000256" key="4">
    <source>
        <dbReference type="PROSITE-ProRule" id="PRU01161"/>
    </source>
</evidence>
<evidence type="ECO:0000256" key="2">
    <source>
        <dbReference type="ARBA" id="ARBA00022963"/>
    </source>
</evidence>
<dbReference type="EMBL" id="CADCTG010000122">
    <property type="protein sequence ID" value="CAA9234639.1"/>
    <property type="molecule type" value="Genomic_DNA"/>
</dbReference>
<proteinExistence type="predicted"/>
<feature type="short sequence motif" description="DGA/G" evidence="4">
    <location>
        <begin position="222"/>
        <end position="224"/>
    </location>
</feature>
<name>A0A6J4HVJ5_9PROT</name>
<keyword evidence="1 4" id="KW-0378">Hydrolase</keyword>
<feature type="active site" description="Nucleophile" evidence="4">
    <location>
        <position position="60"/>
    </location>
</feature>
<dbReference type="PANTHER" id="PTHR14226">
    <property type="entry name" value="NEUROPATHY TARGET ESTERASE/SWISS CHEESE D.MELANOGASTER"/>
    <property type="match status" value="1"/>
</dbReference>